<dbReference type="NCBIfam" id="TIGR02397">
    <property type="entry name" value="dnaX_nterm"/>
    <property type="match status" value="1"/>
</dbReference>
<keyword evidence="7 14" id="KW-0547">Nucleotide-binding</keyword>
<evidence type="ECO:0000256" key="10">
    <source>
        <dbReference type="ARBA" id="ARBA00022932"/>
    </source>
</evidence>
<dbReference type="CDD" id="cd00009">
    <property type="entry name" value="AAA"/>
    <property type="match status" value="1"/>
</dbReference>
<dbReference type="InterPro" id="IPR012763">
    <property type="entry name" value="DNA_pol_III_sug/sutau_N"/>
</dbReference>
<organism evidence="17 18">
    <name type="scientific">Crossiella cryophila</name>
    <dbReference type="NCBI Taxonomy" id="43355"/>
    <lineage>
        <taxon>Bacteria</taxon>
        <taxon>Bacillati</taxon>
        <taxon>Actinomycetota</taxon>
        <taxon>Actinomycetes</taxon>
        <taxon>Pseudonocardiales</taxon>
        <taxon>Pseudonocardiaceae</taxon>
        <taxon>Crossiella</taxon>
    </lineage>
</organism>
<feature type="compositionally biased region" description="Pro residues" evidence="15">
    <location>
        <begin position="643"/>
        <end position="664"/>
    </location>
</feature>
<evidence type="ECO:0000256" key="11">
    <source>
        <dbReference type="ARBA" id="ARBA00037724"/>
    </source>
</evidence>
<evidence type="ECO:0000256" key="14">
    <source>
        <dbReference type="RuleBase" id="RU364063"/>
    </source>
</evidence>
<evidence type="ECO:0000313" key="18">
    <source>
        <dbReference type="Proteomes" id="UP000533598"/>
    </source>
</evidence>
<dbReference type="EMBL" id="JACHMH010000001">
    <property type="protein sequence ID" value="MBB4675182.1"/>
    <property type="molecule type" value="Genomic_DNA"/>
</dbReference>
<dbReference type="EC" id="2.7.7.7" evidence="2 14"/>
<keyword evidence="8" id="KW-0862">Zinc</keyword>
<comment type="catalytic activity">
    <reaction evidence="12 14">
        <text>DNA(n) + a 2'-deoxyribonucleoside 5'-triphosphate = DNA(n+1) + diphosphate</text>
        <dbReference type="Rhea" id="RHEA:22508"/>
        <dbReference type="Rhea" id="RHEA-COMP:17339"/>
        <dbReference type="Rhea" id="RHEA-COMP:17340"/>
        <dbReference type="ChEBI" id="CHEBI:33019"/>
        <dbReference type="ChEBI" id="CHEBI:61560"/>
        <dbReference type="ChEBI" id="CHEBI:173112"/>
        <dbReference type="EC" id="2.7.7.7"/>
    </reaction>
</comment>
<feature type="region of interest" description="Disordered" evidence="15">
    <location>
        <begin position="421"/>
        <end position="516"/>
    </location>
</feature>
<dbReference type="InterPro" id="IPR050238">
    <property type="entry name" value="DNA_Rep/Repair_Clamp_Loader"/>
</dbReference>
<evidence type="ECO:0000256" key="12">
    <source>
        <dbReference type="ARBA" id="ARBA00049244"/>
    </source>
</evidence>
<accession>A0A7W7C643</accession>
<evidence type="ECO:0000256" key="7">
    <source>
        <dbReference type="ARBA" id="ARBA00022741"/>
    </source>
</evidence>
<feature type="domain" description="AAA+ ATPase" evidence="16">
    <location>
        <begin position="36"/>
        <end position="180"/>
    </location>
</feature>
<evidence type="ECO:0000256" key="9">
    <source>
        <dbReference type="ARBA" id="ARBA00022840"/>
    </source>
</evidence>
<evidence type="ECO:0000256" key="8">
    <source>
        <dbReference type="ARBA" id="ARBA00022833"/>
    </source>
</evidence>
<reference evidence="17 18" key="1">
    <citation type="submission" date="2020-08" db="EMBL/GenBank/DDBJ databases">
        <title>Sequencing the genomes of 1000 actinobacteria strains.</title>
        <authorList>
            <person name="Klenk H.-P."/>
        </authorList>
    </citation>
    <scope>NUCLEOTIDE SEQUENCE [LARGE SCALE GENOMIC DNA]</scope>
    <source>
        <strain evidence="17 18">DSM 44230</strain>
    </source>
</reference>
<dbReference type="GO" id="GO:0005524">
    <property type="term" value="F:ATP binding"/>
    <property type="evidence" value="ECO:0007669"/>
    <property type="project" value="UniProtKB-KW"/>
</dbReference>
<sequence length="712" mass="74175">MALALYRKYRPATFAEVVGQEHVTEPLRTALAAGRINHAYLFSGPRGCGKTSSARIMARSLNCERGPTPDPCGVCNSCVNLAPEGAGSVDVVELDAASHGGVDDTRELRDRAFYAPAESRYRVFIIDEAHMVTTQGFNALLKIVEEPPEHLIFIFATTEPEKVLGTIRSRTHHYPFRLIPPGAMRALIERNCVDEGVAVEPAVFPLVIRAGGGSARDTQSVLDQLLAGAGPGGVTYDRAISLLGVTDVALIDDAVDALAAGDGAEVFGVVDRLVEAGHDPRRFAADLLDRLRDLVLLAAVPEAIQRGLIDVPEEQLTRMSAQVERLGPGTLTRFAEIVHTGLTEMRGATAPRLVLELLCARMLLPSVSDAESALLQRLERLERRATVAAPVSAAEAGLQAAVAQAPAAQAPAAQAPAVQAPVAQASGAQAPAGDRPTFQRRSQQPEAPAAAPPAPAPAAPQRPAQPPAAAPQPAEAPAQRPAEPPAAAWPATHSAEAQASAPPAAQPGPAAQPAVPAAAPTVAAGGLDAAALRRVWSELLAAVRGKSRSTEAMLTNAIVQSVDGETVVLTHTAEPLARRLSDSRNAEVIAEALTSVVGGRWRVTCVHGDAAPAAPSGGNGGARPAQAKQPLTRPSQGNRPVAEPAPAPAPTPAPLPEPDIPLPPEPDEPEDTEAMIAESTALDESVVIRNNHEESTIALVTQHLGARRIEKG</sequence>
<evidence type="ECO:0000256" key="1">
    <source>
        <dbReference type="ARBA" id="ARBA00006360"/>
    </source>
</evidence>
<evidence type="ECO:0000256" key="4">
    <source>
        <dbReference type="ARBA" id="ARBA00022695"/>
    </source>
</evidence>
<dbReference type="Proteomes" id="UP000533598">
    <property type="component" value="Unassembled WGS sequence"/>
</dbReference>
<evidence type="ECO:0000259" key="16">
    <source>
        <dbReference type="SMART" id="SM00382"/>
    </source>
</evidence>
<gene>
    <name evidence="14" type="primary">dnaX</name>
    <name evidence="17" type="ORF">HNR67_001300</name>
</gene>
<keyword evidence="10 14" id="KW-0239">DNA-directed DNA polymerase</keyword>
<proteinExistence type="inferred from homology"/>
<dbReference type="NCBIfam" id="NF005846">
    <property type="entry name" value="PRK07764.1-6"/>
    <property type="match status" value="1"/>
</dbReference>
<dbReference type="Pfam" id="PF12169">
    <property type="entry name" value="DNA_pol3_gamma3"/>
    <property type="match status" value="1"/>
</dbReference>
<dbReference type="InterPro" id="IPR008921">
    <property type="entry name" value="DNA_pol3_clamp-load_cplx_C"/>
</dbReference>
<dbReference type="PANTHER" id="PTHR11669">
    <property type="entry name" value="REPLICATION FACTOR C / DNA POLYMERASE III GAMMA-TAU SUBUNIT"/>
    <property type="match status" value="1"/>
</dbReference>
<feature type="region of interest" description="Disordered" evidence="15">
    <location>
        <begin position="612"/>
        <end position="673"/>
    </location>
</feature>
<comment type="similarity">
    <text evidence="1 14">Belongs to the DnaX/STICHEL family.</text>
</comment>
<keyword evidence="6" id="KW-0479">Metal-binding</keyword>
<dbReference type="InterPro" id="IPR022754">
    <property type="entry name" value="DNA_pol_III_gamma-3"/>
</dbReference>
<evidence type="ECO:0000256" key="13">
    <source>
        <dbReference type="ARBA" id="ARBA00074577"/>
    </source>
</evidence>
<keyword evidence="9 14" id="KW-0067">ATP-binding</keyword>
<keyword evidence="4 14" id="KW-0548">Nucleotidyltransferase</keyword>
<evidence type="ECO:0000256" key="15">
    <source>
        <dbReference type="SAM" id="MobiDB-lite"/>
    </source>
</evidence>
<dbReference type="SUPFAM" id="SSF48019">
    <property type="entry name" value="post-AAA+ oligomerization domain-like"/>
    <property type="match status" value="1"/>
</dbReference>
<protein>
    <recommendedName>
        <fullName evidence="13 14">DNA polymerase III subunit gamma/tau</fullName>
        <ecNumber evidence="2 14">2.7.7.7</ecNumber>
    </recommendedName>
</protein>
<feature type="compositionally biased region" description="Pro residues" evidence="15">
    <location>
        <begin position="450"/>
        <end position="470"/>
    </location>
</feature>
<keyword evidence="5 14" id="KW-0235">DNA replication</keyword>
<dbReference type="FunFam" id="1.20.272.10:FF:000003">
    <property type="entry name" value="DNA polymerase III subunit gamma/tau"/>
    <property type="match status" value="1"/>
</dbReference>
<feature type="compositionally biased region" description="Low complexity" evidence="15">
    <location>
        <begin position="421"/>
        <end position="433"/>
    </location>
</feature>
<evidence type="ECO:0000313" key="17">
    <source>
        <dbReference type="EMBL" id="MBB4675182.1"/>
    </source>
</evidence>
<dbReference type="PANTHER" id="PTHR11669:SF0">
    <property type="entry name" value="PROTEIN STICHEL-LIKE 2"/>
    <property type="match status" value="1"/>
</dbReference>
<dbReference type="Pfam" id="PF13177">
    <property type="entry name" value="DNA_pol3_delta2"/>
    <property type="match status" value="1"/>
</dbReference>
<evidence type="ECO:0000256" key="3">
    <source>
        <dbReference type="ARBA" id="ARBA00022679"/>
    </source>
</evidence>
<dbReference type="Gene3D" id="3.40.50.300">
    <property type="entry name" value="P-loop containing nucleotide triphosphate hydrolases"/>
    <property type="match status" value="1"/>
</dbReference>
<dbReference type="GO" id="GO:0003887">
    <property type="term" value="F:DNA-directed DNA polymerase activity"/>
    <property type="evidence" value="ECO:0007669"/>
    <property type="project" value="UniProtKB-KW"/>
</dbReference>
<dbReference type="Gene3D" id="1.10.8.60">
    <property type="match status" value="1"/>
</dbReference>
<evidence type="ECO:0000256" key="2">
    <source>
        <dbReference type="ARBA" id="ARBA00012417"/>
    </source>
</evidence>
<keyword evidence="3 14" id="KW-0808">Transferase</keyword>
<dbReference type="InterPro" id="IPR027417">
    <property type="entry name" value="P-loop_NTPase"/>
</dbReference>
<dbReference type="InterPro" id="IPR003593">
    <property type="entry name" value="AAA+_ATPase"/>
</dbReference>
<dbReference type="GO" id="GO:0009360">
    <property type="term" value="C:DNA polymerase III complex"/>
    <property type="evidence" value="ECO:0007669"/>
    <property type="project" value="InterPro"/>
</dbReference>
<comment type="caution">
    <text evidence="17">The sequence shown here is derived from an EMBL/GenBank/DDBJ whole genome shotgun (WGS) entry which is preliminary data.</text>
</comment>
<dbReference type="RefSeq" id="WP_185001197.1">
    <property type="nucleotide sequence ID" value="NZ_JACHMH010000001.1"/>
</dbReference>
<dbReference type="SUPFAM" id="SSF52540">
    <property type="entry name" value="P-loop containing nucleoside triphosphate hydrolases"/>
    <property type="match status" value="1"/>
</dbReference>
<dbReference type="GO" id="GO:0006261">
    <property type="term" value="P:DNA-templated DNA replication"/>
    <property type="evidence" value="ECO:0007669"/>
    <property type="project" value="TreeGrafter"/>
</dbReference>
<evidence type="ECO:0000256" key="6">
    <source>
        <dbReference type="ARBA" id="ARBA00022723"/>
    </source>
</evidence>
<dbReference type="GO" id="GO:0046872">
    <property type="term" value="F:metal ion binding"/>
    <property type="evidence" value="ECO:0007669"/>
    <property type="project" value="UniProtKB-KW"/>
</dbReference>
<keyword evidence="18" id="KW-1185">Reference proteome</keyword>
<dbReference type="Gene3D" id="1.20.272.10">
    <property type="match status" value="1"/>
</dbReference>
<name>A0A7W7C643_9PSEU</name>
<dbReference type="GO" id="GO:0003677">
    <property type="term" value="F:DNA binding"/>
    <property type="evidence" value="ECO:0007669"/>
    <property type="project" value="InterPro"/>
</dbReference>
<comment type="subunit">
    <text evidence="14">DNA polymerase III contains a core (composed of alpha, epsilon and theta chains) that associates with a tau subunit. This core dimerizes to form the POLIII' complex. PolIII' associates with the gamma complex (composed of gamma, delta, delta', psi and chi chains) and with the beta chain to form the complete DNA polymerase III complex.</text>
</comment>
<evidence type="ECO:0000256" key="5">
    <source>
        <dbReference type="ARBA" id="ARBA00022705"/>
    </source>
</evidence>
<dbReference type="SMART" id="SM00382">
    <property type="entry name" value="AAA"/>
    <property type="match status" value="1"/>
</dbReference>
<dbReference type="FunFam" id="3.40.50.300:FF:000014">
    <property type="entry name" value="DNA polymerase III subunit gamma/tau"/>
    <property type="match status" value="1"/>
</dbReference>
<comment type="function">
    <text evidence="11 14">DNA polymerase III is a complex, multichain enzyme responsible for most of the replicative synthesis in bacteria. This DNA polymerase also exhibits 3' to 5' exonuclease activity.</text>
</comment>
<dbReference type="AlphaFoldDB" id="A0A7W7C643"/>
<dbReference type="NCBIfam" id="NF011513">
    <property type="entry name" value="PRK14952.1"/>
    <property type="match status" value="1"/>
</dbReference>
<feature type="compositionally biased region" description="Low complexity" evidence="15">
    <location>
        <begin position="471"/>
        <end position="516"/>
    </location>
</feature>